<dbReference type="Gene3D" id="2.40.10.230">
    <property type="entry name" value="Probable tRNA pseudouridine synthase domain"/>
    <property type="match status" value="1"/>
</dbReference>
<accession>A0AAE3KWJ1</accession>
<dbReference type="AlphaFoldDB" id="A0AAE3KWJ1"/>
<comment type="caution">
    <text evidence="1">The sequence shown here is derived from an EMBL/GenBank/DDBJ whole genome shotgun (WGS) entry which is preliminary data.</text>
</comment>
<protein>
    <submittedName>
        <fullName evidence="1">H/ACA RNA-protein complex protein Gar1</fullName>
    </submittedName>
</protein>
<proteinExistence type="predicted"/>
<keyword evidence="2" id="KW-1185">Reference proteome</keyword>
<dbReference type="Proteomes" id="UP001206983">
    <property type="component" value="Unassembled WGS sequence"/>
</dbReference>
<dbReference type="InterPro" id="IPR009000">
    <property type="entry name" value="Transl_B-barrel_sf"/>
</dbReference>
<dbReference type="InterPro" id="IPR007504">
    <property type="entry name" value="H/ACA_rnp_Gar1/Naf1"/>
</dbReference>
<dbReference type="SUPFAM" id="SSF50447">
    <property type="entry name" value="Translation proteins"/>
    <property type="match status" value="1"/>
</dbReference>
<dbReference type="RefSeq" id="WP_256621983.1">
    <property type="nucleotide sequence ID" value="NZ_JTEO01000002.1"/>
</dbReference>
<dbReference type="GO" id="GO:0042254">
    <property type="term" value="P:ribosome biogenesis"/>
    <property type="evidence" value="ECO:0007669"/>
    <property type="project" value="InterPro"/>
</dbReference>
<dbReference type="EMBL" id="JTEO01000002">
    <property type="protein sequence ID" value="MCQ6962212.1"/>
    <property type="molecule type" value="Genomic_DNA"/>
</dbReference>
<name>A0AAE3KWJ1_9EURY</name>
<dbReference type="InterPro" id="IPR038664">
    <property type="entry name" value="Gar1/Naf1_Cbf5-bd_sf"/>
</dbReference>
<gene>
    <name evidence="1" type="ORF">PV02_03525</name>
</gene>
<evidence type="ECO:0000313" key="1">
    <source>
        <dbReference type="EMBL" id="MCQ6962212.1"/>
    </source>
</evidence>
<organism evidence="1 2">
    <name type="scientific">Methanolobus chelungpuianus</name>
    <dbReference type="NCBI Taxonomy" id="502115"/>
    <lineage>
        <taxon>Archaea</taxon>
        <taxon>Methanobacteriati</taxon>
        <taxon>Methanobacteriota</taxon>
        <taxon>Stenosarchaea group</taxon>
        <taxon>Methanomicrobia</taxon>
        <taxon>Methanosarcinales</taxon>
        <taxon>Methanosarcinaceae</taxon>
        <taxon>Methanolobus</taxon>
    </lineage>
</organism>
<reference evidence="1 2" key="1">
    <citation type="journal article" date="2011" name="Appl. Environ. Microbiol.">
        <title>Methanogenic archaea isolated from Taiwan's Chelungpu fault.</title>
        <authorList>
            <person name="Wu S.Y."/>
            <person name="Lai M.C."/>
        </authorList>
    </citation>
    <scope>NUCLEOTIDE SEQUENCE [LARGE SCALE GENOMIC DNA]</scope>
    <source>
        <strain evidence="1 2">St545Mb</strain>
    </source>
</reference>
<dbReference type="Pfam" id="PF04410">
    <property type="entry name" value="Gar1"/>
    <property type="match status" value="1"/>
</dbReference>
<dbReference type="GO" id="GO:0001522">
    <property type="term" value="P:pseudouridine synthesis"/>
    <property type="evidence" value="ECO:0007669"/>
    <property type="project" value="InterPro"/>
</dbReference>
<sequence length="86" mass="9789">MKRLGKVSHISKQDELIIRGEAKKFSGSMKEMPRIHSFVLDKSIKRIGKVTGVFGPVDWPYYIVRPNKGTAGSDLQKLVNERVYVQ</sequence>
<evidence type="ECO:0000313" key="2">
    <source>
        <dbReference type="Proteomes" id="UP001206983"/>
    </source>
</evidence>